<evidence type="ECO:0008006" key="3">
    <source>
        <dbReference type="Google" id="ProtNLM"/>
    </source>
</evidence>
<dbReference type="Proteomes" id="UP000321058">
    <property type="component" value="Unassembled WGS sequence"/>
</dbReference>
<keyword evidence="2" id="KW-1185">Reference proteome</keyword>
<dbReference type="SUPFAM" id="SSF53254">
    <property type="entry name" value="Phosphoglycerate mutase-like"/>
    <property type="match status" value="1"/>
</dbReference>
<protein>
    <recommendedName>
        <fullName evidence="3">Histidine phosphatase family protein</fullName>
    </recommendedName>
</protein>
<dbReference type="AlphaFoldDB" id="A0A512NEF1"/>
<dbReference type="InterPro" id="IPR029033">
    <property type="entry name" value="His_PPase_superfam"/>
</dbReference>
<sequence>MEHRLGAWQGLTYAEIDDRFPGARQAREADKWRHVIDGGESYALASERARRWLAGCTAPLIVAVTHEMMSRSLQGAYGALSPEETLARSHPQDRLFRLHDGTVTEMVIAGR</sequence>
<dbReference type="Gene3D" id="3.40.50.1240">
    <property type="entry name" value="Phosphoglycerate mutase-like"/>
    <property type="match status" value="1"/>
</dbReference>
<gene>
    <name evidence="1" type="ORF">RSO01_44850</name>
</gene>
<organism evidence="1 2">
    <name type="scientific">Reyranella soli</name>
    <dbReference type="NCBI Taxonomy" id="1230389"/>
    <lineage>
        <taxon>Bacteria</taxon>
        <taxon>Pseudomonadati</taxon>
        <taxon>Pseudomonadota</taxon>
        <taxon>Alphaproteobacteria</taxon>
        <taxon>Hyphomicrobiales</taxon>
        <taxon>Reyranellaceae</taxon>
        <taxon>Reyranella</taxon>
    </lineage>
</organism>
<dbReference type="PIRSF" id="PIRSF000709">
    <property type="entry name" value="6PFK_2-Ptase"/>
    <property type="match status" value="1"/>
</dbReference>
<evidence type="ECO:0000313" key="1">
    <source>
        <dbReference type="EMBL" id="GEP57319.1"/>
    </source>
</evidence>
<dbReference type="Pfam" id="PF00300">
    <property type="entry name" value="His_Phos_1"/>
    <property type="match status" value="1"/>
</dbReference>
<comment type="caution">
    <text evidence="1">The sequence shown here is derived from an EMBL/GenBank/DDBJ whole genome shotgun (WGS) entry which is preliminary data.</text>
</comment>
<name>A0A512NEF1_9HYPH</name>
<dbReference type="OrthoDB" id="9781415at2"/>
<evidence type="ECO:0000313" key="2">
    <source>
        <dbReference type="Proteomes" id="UP000321058"/>
    </source>
</evidence>
<reference evidence="1 2" key="1">
    <citation type="submission" date="2019-07" db="EMBL/GenBank/DDBJ databases">
        <title>Whole genome shotgun sequence of Reyranella soli NBRC 108950.</title>
        <authorList>
            <person name="Hosoyama A."/>
            <person name="Uohara A."/>
            <person name="Ohji S."/>
            <person name="Ichikawa N."/>
        </authorList>
    </citation>
    <scope>NUCLEOTIDE SEQUENCE [LARGE SCALE GENOMIC DNA]</scope>
    <source>
        <strain evidence="1 2">NBRC 108950</strain>
    </source>
</reference>
<dbReference type="InterPro" id="IPR013078">
    <property type="entry name" value="His_Pase_superF_clade-1"/>
</dbReference>
<dbReference type="EMBL" id="BKAJ01000077">
    <property type="protein sequence ID" value="GEP57319.1"/>
    <property type="molecule type" value="Genomic_DNA"/>
</dbReference>
<proteinExistence type="predicted"/>
<accession>A0A512NEF1</accession>